<dbReference type="InterPro" id="IPR004638">
    <property type="entry name" value="EmrB-like"/>
</dbReference>
<gene>
    <name evidence="10" type="ORF">ABZ568_01155</name>
</gene>
<evidence type="ECO:0000256" key="6">
    <source>
        <dbReference type="ARBA" id="ARBA00023136"/>
    </source>
</evidence>
<dbReference type="EMBL" id="JBEYBN010000001">
    <property type="protein sequence ID" value="MEU2265067.1"/>
    <property type="molecule type" value="Genomic_DNA"/>
</dbReference>
<dbReference type="InterPro" id="IPR020846">
    <property type="entry name" value="MFS_dom"/>
</dbReference>
<feature type="transmembrane region" description="Helical" evidence="8">
    <location>
        <begin position="118"/>
        <end position="139"/>
    </location>
</feature>
<dbReference type="Pfam" id="PF07690">
    <property type="entry name" value="MFS_1"/>
    <property type="match status" value="1"/>
</dbReference>
<feature type="transmembrane region" description="Helical" evidence="8">
    <location>
        <begin position="324"/>
        <end position="341"/>
    </location>
</feature>
<evidence type="ECO:0000256" key="7">
    <source>
        <dbReference type="SAM" id="MobiDB-lite"/>
    </source>
</evidence>
<feature type="transmembrane region" description="Helical" evidence="8">
    <location>
        <begin position="185"/>
        <end position="206"/>
    </location>
</feature>
<feature type="transmembrane region" description="Helical" evidence="8">
    <location>
        <begin position="93"/>
        <end position="112"/>
    </location>
</feature>
<feature type="transmembrane region" description="Helical" evidence="8">
    <location>
        <begin position="383"/>
        <end position="403"/>
    </location>
</feature>
<feature type="transmembrane region" description="Helical" evidence="8">
    <location>
        <begin position="287"/>
        <end position="312"/>
    </location>
</feature>
<accession>A0ABV2XM45</accession>
<dbReference type="NCBIfam" id="TIGR00711">
    <property type="entry name" value="efflux_EmrB"/>
    <property type="match status" value="1"/>
</dbReference>
<protein>
    <submittedName>
        <fullName evidence="10">DHA2 family efflux MFS transporter permease subunit</fullName>
    </submittedName>
</protein>
<evidence type="ECO:0000313" key="10">
    <source>
        <dbReference type="EMBL" id="MEU2265067.1"/>
    </source>
</evidence>
<feature type="transmembrane region" description="Helical" evidence="8">
    <location>
        <begin position="24"/>
        <end position="41"/>
    </location>
</feature>
<dbReference type="PROSITE" id="PS50850">
    <property type="entry name" value="MFS"/>
    <property type="match status" value="1"/>
</dbReference>
<feature type="transmembrane region" description="Helical" evidence="8">
    <location>
        <begin position="353"/>
        <end position="371"/>
    </location>
</feature>
<dbReference type="InterPro" id="IPR008969">
    <property type="entry name" value="CarboxyPept-like_regulatory"/>
</dbReference>
<dbReference type="Pfam" id="PF13620">
    <property type="entry name" value="CarboxypepD_reg"/>
    <property type="match status" value="3"/>
</dbReference>
<evidence type="ECO:0000256" key="5">
    <source>
        <dbReference type="ARBA" id="ARBA00022989"/>
    </source>
</evidence>
<feature type="compositionally biased region" description="Low complexity" evidence="7">
    <location>
        <begin position="568"/>
        <end position="582"/>
    </location>
</feature>
<keyword evidence="2" id="KW-0813">Transport</keyword>
<keyword evidence="11" id="KW-1185">Reference proteome</keyword>
<dbReference type="SUPFAM" id="SSF49464">
    <property type="entry name" value="Carboxypeptidase regulatory domain-like"/>
    <property type="match status" value="2"/>
</dbReference>
<comment type="subcellular location">
    <subcellularLocation>
        <location evidence="1">Cell membrane</location>
        <topology evidence="1">Multi-pass membrane protein</topology>
    </subcellularLocation>
</comment>
<reference evidence="10 11" key="1">
    <citation type="submission" date="2024-06" db="EMBL/GenBank/DDBJ databases">
        <title>The Natural Products Discovery Center: Release of the First 8490 Sequenced Strains for Exploring Actinobacteria Biosynthetic Diversity.</title>
        <authorList>
            <person name="Kalkreuter E."/>
            <person name="Kautsar S.A."/>
            <person name="Yang D."/>
            <person name="Bader C.D."/>
            <person name="Teijaro C.N."/>
            <person name="Fluegel L."/>
            <person name="Davis C.M."/>
            <person name="Simpson J.R."/>
            <person name="Lauterbach L."/>
            <person name="Steele A.D."/>
            <person name="Gui C."/>
            <person name="Meng S."/>
            <person name="Li G."/>
            <person name="Viehrig K."/>
            <person name="Ye F."/>
            <person name="Su P."/>
            <person name="Kiefer A.F."/>
            <person name="Nichols A."/>
            <person name="Cepeda A.J."/>
            <person name="Yan W."/>
            <person name="Fan B."/>
            <person name="Jiang Y."/>
            <person name="Adhikari A."/>
            <person name="Zheng C.-J."/>
            <person name="Schuster L."/>
            <person name="Cowan T.M."/>
            <person name="Smanski M.J."/>
            <person name="Chevrette M.G."/>
            <person name="De Carvalho L.P.S."/>
            <person name="Shen B."/>
        </authorList>
    </citation>
    <scope>NUCLEOTIDE SEQUENCE [LARGE SCALE GENOMIC DNA]</scope>
    <source>
        <strain evidence="10 11">NPDC019583</strain>
    </source>
</reference>
<name>A0ABV2XM45_9ACTN</name>
<keyword evidence="4 8" id="KW-0812">Transmembrane</keyword>
<dbReference type="PANTHER" id="PTHR23501">
    <property type="entry name" value="MAJOR FACILITATOR SUPERFAMILY"/>
    <property type="match status" value="1"/>
</dbReference>
<keyword evidence="3" id="KW-1003">Cell membrane</keyword>
<dbReference type="SUPFAM" id="SSF49478">
    <property type="entry name" value="Cna protein B-type domain"/>
    <property type="match status" value="1"/>
</dbReference>
<sequence>MTETAAVPEEAAPSSPPGGLTHRQILTILSGLLLGMFLAALDQTIVSTAIRTISDDLHGLSQQAWATTAYLITSTITTPLYGKLSDLHGRKPYFLTAIGIFVVGSAACSFAMSMTELAWFRAFQGLGAGGLMSLVLAIIGDIVPPRERARYQGYLLATFATSSVLGPLIGGFLSGRDSILGITGWRWVFLVNVPVGLIALAVVAKVLNVPHTRLDRRIDVWGAVTIALGVVPLLLVAEQGRDWGWTSTRSVACYAVAAVGLLLWVLVERRVGDDALIPVRLFRNGMFSLVSVVLLIVGMGMFGAMMMIPQYLQIVKGATPTTSGLQMLPLVVGMMSASIVSGQVTSRTGRYKFLPVVGTALMIVALVLFAVRVDWDTPLRQTMVYMLVLGLGLGCCMQTLVLAMQNTVPPQDMGVASASSTFFRQMGGTAGTAVFTTLLFTHVPGKIADAFTSVADTASFRAALRDPAVRADPANRPVLDLVQGHGHGSSGATQVLSDSSFIQKLDPRLAVPFKMGFADSMHLVFLTAAAVMVLGFVLVLFIKEVPLRQVSGLQARAAEEDPTAAEQGPTAAVPAGKGPAPVDAERSPVGEAAAAARVPAPDRPVMGAETPVEGTPVGGIPVRGFVRRAGGDPVPRAAVTLISLGGRQLGRAASRADGAYAVAAPGTGSYVLIASADGFQPQASTVVVHEDPVAHDLLLSGTSGLSGAVRAAGTSLPVKDAMVMVTDVRGDLLATQATGEQGEFSFGELVPGSVTVAVNAAGFRPRAVPVEIGGSGPTRIEVDLDVGAHLQGVVRAPHGPLADARVTLLDAAGNVVGTAVTAADGAYAFTDLDSGEYTVIATGYPPVATALTVTGRGVDGHDVELAHPAA</sequence>
<proteinExistence type="predicted"/>
<dbReference type="Gene3D" id="1.20.1720.10">
    <property type="entry name" value="Multidrug resistance protein D"/>
    <property type="match status" value="1"/>
</dbReference>
<evidence type="ECO:0000256" key="4">
    <source>
        <dbReference type="ARBA" id="ARBA00022692"/>
    </source>
</evidence>
<dbReference type="PANTHER" id="PTHR23501:SF197">
    <property type="entry name" value="COMD"/>
    <property type="match status" value="1"/>
</dbReference>
<dbReference type="Proteomes" id="UP001550603">
    <property type="component" value="Unassembled WGS sequence"/>
</dbReference>
<feature type="transmembrane region" description="Helical" evidence="8">
    <location>
        <begin position="151"/>
        <end position="173"/>
    </location>
</feature>
<dbReference type="CDD" id="cd17502">
    <property type="entry name" value="MFS_Azr1_MDR_like"/>
    <property type="match status" value="1"/>
</dbReference>
<feature type="region of interest" description="Disordered" evidence="7">
    <location>
        <begin position="558"/>
        <end position="585"/>
    </location>
</feature>
<dbReference type="SUPFAM" id="SSF103473">
    <property type="entry name" value="MFS general substrate transporter"/>
    <property type="match status" value="1"/>
</dbReference>
<evidence type="ECO:0000259" key="9">
    <source>
        <dbReference type="PROSITE" id="PS50850"/>
    </source>
</evidence>
<feature type="domain" description="Major facilitator superfamily (MFS) profile" evidence="9">
    <location>
        <begin position="28"/>
        <end position="547"/>
    </location>
</feature>
<dbReference type="InterPro" id="IPR011701">
    <property type="entry name" value="MFS"/>
</dbReference>
<evidence type="ECO:0000256" key="8">
    <source>
        <dbReference type="SAM" id="Phobius"/>
    </source>
</evidence>
<evidence type="ECO:0000256" key="3">
    <source>
        <dbReference type="ARBA" id="ARBA00022475"/>
    </source>
</evidence>
<evidence type="ECO:0000256" key="2">
    <source>
        <dbReference type="ARBA" id="ARBA00022448"/>
    </source>
</evidence>
<organism evidence="10 11">
    <name type="scientific">Streptomyces olindensis</name>
    <dbReference type="NCBI Taxonomy" id="358823"/>
    <lineage>
        <taxon>Bacteria</taxon>
        <taxon>Bacillati</taxon>
        <taxon>Actinomycetota</taxon>
        <taxon>Actinomycetes</taxon>
        <taxon>Kitasatosporales</taxon>
        <taxon>Streptomycetaceae</taxon>
        <taxon>Streptomyces</taxon>
    </lineage>
</organism>
<evidence type="ECO:0000256" key="1">
    <source>
        <dbReference type="ARBA" id="ARBA00004651"/>
    </source>
</evidence>
<feature type="transmembrane region" description="Helical" evidence="8">
    <location>
        <begin position="249"/>
        <end position="267"/>
    </location>
</feature>
<feature type="transmembrane region" description="Helical" evidence="8">
    <location>
        <begin position="523"/>
        <end position="542"/>
    </location>
</feature>
<dbReference type="RefSeq" id="WP_359784499.1">
    <property type="nucleotide sequence ID" value="NZ_JBEYBN010000001.1"/>
</dbReference>
<keyword evidence="6 8" id="KW-0472">Membrane</keyword>
<dbReference type="InterPro" id="IPR036259">
    <property type="entry name" value="MFS_trans_sf"/>
</dbReference>
<feature type="transmembrane region" description="Helical" evidence="8">
    <location>
        <begin position="218"/>
        <end position="237"/>
    </location>
</feature>
<comment type="caution">
    <text evidence="10">The sequence shown here is derived from an EMBL/GenBank/DDBJ whole genome shotgun (WGS) entry which is preliminary data.</text>
</comment>
<evidence type="ECO:0000313" key="11">
    <source>
        <dbReference type="Proteomes" id="UP001550603"/>
    </source>
</evidence>
<dbReference type="Gene3D" id="2.60.40.10">
    <property type="entry name" value="Immunoglobulins"/>
    <property type="match status" value="1"/>
</dbReference>
<dbReference type="Gene3D" id="2.60.40.1120">
    <property type="entry name" value="Carboxypeptidase-like, regulatory domain"/>
    <property type="match status" value="2"/>
</dbReference>
<dbReference type="Gene3D" id="1.20.1250.20">
    <property type="entry name" value="MFS general substrate transporter like domains"/>
    <property type="match status" value="1"/>
</dbReference>
<dbReference type="InterPro" id="IPR013783">
    <property type="entry name" value="Ig-like_fold"/>
</dbReference>
<keyword evidence="5 8" id="KW-1133">Transmembrane helix</keyword>